<name>A0A0G2Z7L6_9BACT</name>
<dbReference type="Gene3D" id="3.30.420.40">
    <property type="match status" value="2"/>
</dbReference>
<dbReference type="PANTHER" id="PTHR18964">
    <property type="entry name" value="ROK (REPRESSOR, ORF, KINASE) FAMILY"/>
    <property type="match status" value="1"/>
</dbReference>
<evidence type="ECO:0008006" key="4">
    <source>
        <dbReference type="Google" id="ProtNLM"/>
    </source>
</evidence>
<dbReference type="Pfam" id="PF00480">
    <property type="entry name" value="ROK"/>
    <property type="match status" value="1"/>
</dbReference>
<dbReference type="PANTHER" id="PTHR18964:SF149">
    <property type="entry name" value="BIFUNCTIONAL UDP-N-ACETYLGLUCOSAMINE 2-EPIMERASE_N-ACETYLMANNOSAMINE KINASE"/>
    <property type="match status" value="1"/>
</dbReference>
<accession>A0A0G2Z7L6</accession>
<organism evidence="2 3">
    <name type="scientific">Kosmotoga pacifica</name>
    <dbReference type="NCBI Taxonomy" id="1330330"/>
    <lineage>
        <taxon>Bacteria</taxon>
        <taxon>Thermotogati</taxon>
        <taxon>Thermotogota</taxon>
        <taxon>Thermotogae</taxon>
        <taxon>Kosmotogales</taxon>
        <taxon>Kosmotogaceae</taxon>
        <taxon>Kosmotoga</taxon>
    </lineage>
</organism>
<sequence length="377" mass="41267">MVSLSKTEINVLNVVRTYGLISRAEISRQIGLSKPIVSKVVSKFVTMGALVEKERGLSSKRGGKKPILLSFVPNFKYIIAIDIGGTKMIAALTDLEGRILEKVDFSTKGIKNEEELISLVITGVNTVMKVPKEEILTISIGIPGTVSRDDQIVHFMPAFNLREVHLAEEINKRSGGLRVRLANDVTLNALGEFWQGAAKGSKNMFLLSLGTGTGGAFVINGKVYEGSHGMAGEIGYMITSWPHDKTLSDGFGSLEAWFSGHSFEKAIGGLIEKEVNLKKLFDSYESYPLFKKILTEGCEHLAIALSNTLMLFDPDVIVITGGIGHNQYELLMSLMRPTIEKVVPREIFDRVTFKKSLLGELGVILGAVYYGQQGILL</sequence>
<keyword evidence="3" id="KW-1185">Reference proteome</keyword>
<dbReference type="SUPFAM" id="SSF53067">
    <property type="entry name" value="Actin-like ATPase domain"/>
    <property type="match status" value="1"/>
</dbReference>
<dbReference type="OrthoDB" id="9796533at2"/>
<dbReference type="KEGG" id="kpf:IX53_06905"/>
<dbReference type="RefSeq" id="WP_047754725.1">
    <property type="nucleotide sequence ID" value="NZ_CAJUHA010000017.1"/>
</dbReference>
<dbReference type="CDD" id="cd23763">
    <property type="entry name" value="ASKHA_ATPase_ROK"/>
    <property type="match status" value="1"/>
</dbReference>
<dbReference type="PATRIC" id="fig|1330330.3.peg.1399"/>
<protein>
    <recommendedName>
        <fullName evidence="4">ROK family transcriptional regulator</fullName>
    </recommendedName>
</protein>
<reference evidence="2 3" key="1">
    <citation type="submission" date="2015-04" db="EMBL/GenBank/DDBJ databases">
        <title>Complete Genome Sequence of Kosmotoga pacifica SLHLJ1.</title>
        <authorList>
            <person name="Jiang L.J."/>
            <person name="Shao Z.Z."/>
            <person name="Jebbar M."/>
        </authorList>
    </citation>
    <scope>NUCLEOTIDE SEQUENCE [LARGE SCALE GENOMIC DNA]</scope>
    <source>
        <strain evidence="2 3">SLHLJ1</strain>
    </source>
</reference>
<evidence type="ECO:0000313" key="3">
    <source>
        <dbReference type="Proteomes" id="UP000035159"/>
    </source>
</evidence>
<dbReference type="InterPro" id="IPR000600">
    <property type="entry name" value="ROK"/>
</dbReference>
<dbReference type="SUPFAM" id="SSF46785">
    <property type="entry name" value="Winged helix' DNA-binding domain"/>
    <property type="match status" value="1"/>
</dbReference>
<dbReference type="InterPro" id="IPR043129">
    <property type="entry name" value="ATPase_NBD"/>
</dbReference>
<comment type="similarity">
    <text evidence="1">Belongs to the ROK (NagC/XylR) family.</text>
</comment>
<evidence type="ECO:0000313" key="2">
    <source>
        <dbReference type="EMBL" id="AKI97590.1"/>
    </source>
</evidence>
<gene>
    <name evidence="2" type="ORF">IX53_06905</name>
</gene>
<proteinExistence type="inferred from homology"/>
<dbReference type="EMBL" id="CP011232">
    <property type="protein sequence ID" value="AKI97590.1"/>
    <property type="molecule type" value="Genomic_DNA"/>
</dbReference>
<dbReference type="AlphaFoldDB" id="A0A0G2Z7L6"/>
<dbReference type="Gene3D" id="1.10.10.10">
    <property type="entry name" value="Winged helix-like DNA-binding domain superfamily/Winged helix DNA-binding domain"/>
    <property type="match status" value="1"/>
</dbReference>
<dbReference type="InterPro" id="IPR036388">
    <property type="entry name" value="WH-like_DNA-bd_sf"/>
</dbReference>
<dbReference type="InterPro" id="IPR036390">
    <property type="entry name" value="WH_DNA-bd_sf"/>
</dbReference>
<dbReference type="Proteomes" id="UP000035159">
    <property type="component" value="Chromosome"/>
</dbReference>
<evidence type="ECO:0000256" key="1">
    <source>
        <dbReference type="ARBA" id="ARBA00006479"/>
    </source>
</evidence>
<dbReference type="STRING" id="1330330.IX53_06905"/>